<reference evidence="2 3" key="1">
    <citation type="journal article" date="2019" name="Sci. Rep.">
        <title>Orb-weaving spider Araneus ventricosus genome elucidates the spidroin gene catalogue.</title>
        <authorList>
            <person name="Kono N."/>
            <person name="Nakamura H."/>
            <person name="Ohtoshi R."/>
            <person name="Moran D.A.P."/>
            <person name="Shinohara A."/>
            <person name="Yoshida Y."/>
            <person name="Fujiwara M."/>
            <person name="Mori M."/>
            <person name="Tomita M."/>
            <person name="Arakawa K."/>
        </authorList>
    </citation>
    <scope>NUCLEOTIDE SEQUENCE [LARGE SCALE GENOMIC DNA]</scope>
</reference>
<dbReference type="InterPro" id="IPR029526">
    <property type="entry name" value="PGBD"/>
</dbReference>
<dbReference type="AlphaFoldDB" id="A0A4Y2AVD7"/>
<organism evidence="2 3">
    <name type="scientific">Araneus ventricosus</name>
    <name type="common">Orbweaver spider</name>
    <name type="synonym">Epeira ventricosa</name>
    <dbReference type="NCBI Taxonomy" id="182803"/>
    <lineage>
        <taxon>Eukaryota</taxon>
        <taxon>Metazoa</taxon>
        <taxon>Ecdysozoa</taxon>
        <taxon>Arthropoda</taxon>
        <taxon>Chelicerata</taxon>
        <taxon>Arachnida</taxon>
        <taxon>Araneae</taxon>
        <taxon>Araneomorphae</taxon>
        <taxon>Entelegynae</taxon>
        <taxon>Araneoidea</taxon>
        <taxon>Araneidae</taxon>
        <taxon>Araneus</taxon>
    </lineage>
</organism>
<feature type="domain" description="PiggyBac transposable element-derived protein" evidence="1">
    <location>
        <begin position="24"/>
        <end position="179"/>
    </location>
</feature>
<dbReference type="Proteomes" id="UP000499080">
    <property type="component" value="Unassembled WGS sequence"/>
</dbReference>
<evidence type="ECO:0000259" key="1">
    <source>
        <dbReference type="Pfam" id="PF13843"/>
    </source>
</evidence>
<keyword evidence="3" id="KW-1185">Reference proteome</keyword>
<name>A0A4Y2AVD7_ARAVE</name>
<gene>
    <name evidence="2" type="ORF">AVEN_165356_1</name>
</gene>
<dbReference type="OrthoDB" id="6430771at2759"/>
<comment type="caution">
    <text evidence="2">The sequence shown here is derived from an EMBL/GenBank/DDBJ whole genome shotgun (WGS) entry which is preliminary data.</text>
</comment>
<dbReference type="EMBL" id="BGPR01000031">
    <property type="protein sequence ID" value="GBL83145.1"/>
    <property type="molecule type" value="Genomic_DNA"/>
</dbReference>
<dbReference type="PANTHER" id="PTHR46599">
    <property type="entry name" value="PIGGYBAC TRANSPOSABLE ELEMENT-DERIVED PROTEIN 4"/>
    <property type="match status" value="1"/>
</dbReference>
<accession>A0A4Y2AVD7</accession>
<sequence>MAVRRLENMAHYLMYDEEMKRLRTLLDAVSTDEESLFHGGEEIDEYNSNHDSSTNCDTDIEKCYNVRNFLMIDEQLQPFRDRCPFRQYMPKKPARYGVKICALVDSRVFYTWKMEVYTGQQPKGPFQLDNSPGSIVKCLMSPLYNSGRNLTVDNWYTSYPLSQELLKEKITVVGTLKRKFLEYFLD</sequence>
<protein>
    <recommendedName>
        <fullName evidence="1">PiggyBac transposable element-derived protein domain-containing protein</fullName>
    </recommendedName>
</protein>
<evidence type="ECO:0000313" key="3">
    <source>
        <dbReference type="Proteomes" id="UP000499080"/>
    </source>
</evidence>
<evidence type="ECO:0000313" key="2">
    <source>
        <dbReference type="EMBL" id="GBL83145.1"/>
    </source>
</evidence>
<dbReference type="Pfam" id="PF13843">
    <property type="entry name" value="DDE_Tnp_1_7"/>
    <property type="match status" value="1"/>
</dbReference>
<proteinExistence type="predicted"/>
<dbReference type="PANTHER" id="PTHR46599:SF6">
    <property type="entry name" value="DUAL SPECIFICITY PHOSPHATASE 26"/>
    <property type="match status" value="1"/>
</dbReference>